<sequence>MSLTILITKMAGTEREAIQKQIQHDWANREYIEIISGNIKKIADFLNSFDMSCRSRLAILNEKLTSLERRMEYLEARVTKGETLT</sequence>
<dbReference type="GeneID" id="106462481"/>
<keyword evidence="5" id="KW-0206">Cytoskeleton</keyword>
<accession>A0ABM1BA24</accession>
<organism evidence="6 7">
    <name type="scientific">Limulus polyphemus</name>
    <name type="common">Atlantic horseshoe crab</name>
    <dbReference type="NCBI Taxonomy" id="6850"/>
    <lineage>
        <taxon>Eukaryota</taxon>
        <taxon>Metazoa</taxon>
        <taxon>Ecdysozoa</taxon>
        <taxon>Arthropoda</taxon>
        <taxon>Chelicerata</taxon>
        <taxon>Merostomata</taxon>
        <taxon>Xiphosura</taxon>
        <taxon>Limulidae</taxon>
        <taxon>Limulus</taxon>
    </lineage>
</organism>
<keyword evidence="6" id="KW-1185">Reference proteome</keyword>
<dbReference type="PANTHER" id="PTHR33668:SF1">
    <property type="entry name" value="PROTEIN BRICK1"/>
    <property type="match status" value="1"/>
</dbReference>
<evidence type="ECO:0000313" key="7">
    <source>
        <dbReference type="RefSeq" id="XP_013777861.1"/>
    </source>
</evidence>
<evidence type="ECO:0000256" key="4">
    <source>
        <dbReference type="ARBA" id="ARBA00023054"/>
    </source>
</evidence>
<protein>
    <submittedName>
        <fullName evidence="7">Protein BRICK1-like</fullName>
    </submittedName>
</protein>
<evidence type="ECO:0000256" key="3">
    <source>
        <dbReference type="ARBA" id="ARBA00022490"/>
    </source>
</evidence>
<evidence type="ECO:0000256" key="1">
    <source>
        <dbReference type="ARBA" id="ARBA00004245"/>
    </source>
</evidence>
<proteinExistence type="inferred from homology"/>
<comment type="subcellular location">
    <subcellularLocation>
        <location evidence="1">Cytoplasm</location>
        <location evidence="1">Cytoskeleton</location>
    </subcellularLocation>
</comment>
<name>A0ABM1BA24_LIMPO</name>
<dbReference type="RefSeq" id="XP_013777861.1">
    <property type="nucleotide sequence ID" value="XM_013922407.2"/>
</dbReference>
<keyword evidence="3" id="KW-0963">Cytoplasm</keyword>
<gene>
    <name evidence="7" type="primary">LOC106462481</name>
</gene>
<evidence type="ECO:0000313" key="6">
    <source>
        <dbReference type="Proteomes" id="UP000694941"/>
    </source>
</evidence>
<keyword evidence="4" id="KW-0175">Coiled coil</keyword>
<dbReference type="InterPro" id="IPR033378">
    <property type="entry name" value="BRICK1"/>
</dbReference>
<dbReference type="PANTHER" id="PTHR33668">
    <property type="entry name" value="PROTEIN BRICK1"/>
    <property type="match status" value="1"/>
</dbReference>
<dbReference type="Gene3D" id="1.20.5.110">
    <property type="match status" value="1"/>
</dbReference>
<evidence type="ECO:0000256" key="2">
    <source>
        <dbReference type="ARBA" id="ARBA00005620"/>
    </source>
</evidence>
<dbReference type="Proteomes" id="UP000694941">
    <property type="component" value="Unplaced"/>
</dbReference>
<comment type="similarity">
    <text evidence="2">Belongs to the BRK1 family.</text>
</comment>
<evidence type="ECO:0000256" key="5">
    <source>
        <dbReference type="ARBA" id="ARBA00023212"/>
    </source>
</evidence>
<reference evidence="7" key="1">
    <citation type="submission" date="2025-08" db="UniProtKB">
        <authorList>
            <consortium name="RefSeq"/>
        </authorList>
    </citation>
    <scope>IDENTIFICATION</scope>
    <source>
        <tissue evidence="7">Muscle</tissue>
    </source>
</reference>